<name>A0A060C3B5_9STAP</name>
<proteinExistence type="predicted"/>
<reference evidence="1" key="1">
    <citation type="journal article" date="2013" name="Environ. Microbiol.">
        <title>Seasonally variable intestinal metagenomes of the red palm weevil (Rhynchophorus ferrugineus).</title>
        <authorList>
            <person name="Jia S."/>
            <person name="Zhang X."/>
            <person name="Zhang G."/>
            <person name="Yin A."/>
            <person name="Zhang S."/>
            <person name="Li F."/>
            <person name="Wang L."/>
            <person name="Zhao D."/>
            <person name="Yun Q."/>
            <person name="Tala"/>
            <person name="Wang J."/>
            <person name="Sun G."/>
            <person name="Baabdullah M."/>
            <person name="Yu X."/>
            <person name="Hu S."/>
            <person name="Al-Mssallem I.S."/>
            <person name="Yu J."/>
        </authorList>
    </citation>
    <scope>NUCLEOTIDE SEQUENCE</scope>
</reference>
<organism evidence="1">
    <name type="scientific">uncultured Staphylococcus sp</name>
    <dbReference type="NCBI Taxonomy" id="189668"/>
    <lineage>
        <taxon>Bacteria</taxon>
        <taxon>Bacillati</taxon>
        <taxon>Bacillota</taxon>
        <taxon>Bacilli</taxon>
        <taxon>Bacillales</taxon>
        <taxon>Staphylococcaceae</taxon>
        <taxon>Staphylococcus</taxon>
        <taxon>environmental samples</taxon>
    </lineage>
</organism>
<protein>
    <submittedName>
        <fullName evidence="1">CAZy families GT8 protein</fullName>
    </submittedName>
</protein>
<evidence type="ECO:0000313" key="1">
    <source>
        <dbReference type="EMBL" id="AIA89377.1"/>
    </source>
</evidence>
<dbReference type="AlphaFoldDB" id="A0A060C3B5"/>
<sequence>MPFFTTLRLPNNGEDTLFWQEKSGEEIPGNMEYILKGNAPRTKRIVFFNKEEYEKASLKNTDATGIKLYLSGYIYNIDKHNNNKKEALILTNSDNLEK</sequence>
<feature type="non-terminal residue" evidence="1">
    <location>
        <position position="98"/>
    </location>
</feature>
<dbReference type="EMBL" id="KF122084">
    <property type="protein sequence ID" value="AIA89377.1"/>
    <property type="molecule type" value="Genomic_DNA"/>
</dbReference>
<accession>A0A060C3B5</accession>